<dbReference type="SUPFAM" id="SSF50978">
    <property type="entry name" value="WD40 repeat-like"/>
    <property type="match status" value="1"/>
</dbReference>
<dbReference type="InterPro" id="IPR036322">
    <property type="entry name" value="WD40_repeat_dom_sf"/>
</dbReference>
<dbReference type="AlphaFoldDB" id="A0A1R1YGU6"/>
<sequence length="453" mass="50748">MSDSFDTESRNVDPHKRKEYIENNRPISYEENAVVLVTAGHDHTIRMWDALKNVCTRTIPYNDSQVNRMALSPDKRYLAVVGNPHVKLYDVFSPSQDSILSLEGHKACVTAVEFTNDMSYLATSSEDKTIRWWNLRTGVCEKILENDFPVNDIAIIPKDFHDLIASCDQGGNVRVWSIKKKNLVLQLNINTDPKQITQSVRTVAVSPDSKFLVAGNNYGKVFLWKLSISPEYIDLDIKENANKPGTYYNRNSINSPSINSKTYVSASILSTFIAHPSKYITKTLFSGNGKFLVTCSADKTAKVWIFKSVPVADSTSSINATSSENMQPSSKPQSRQHSIHGSQDTSPNLKLESHSINPMSKNSIDTTFSKSESKTTYSSDQSKFEIRAEILHELRRHKSWVWDAAFSNDSGYLVTVSSDKTASLWDMTHGKSIREFVGHEKGVLCVALNDATI</sequence>
<dbReference type="GO" id="GO:0031932">
    <property type="term" value="C:TORC2 complex"/>
    <property type="evidence" value="ECO:0007669"/>
    <property type="project" value="InterPro"/>
</dbReference>
<dbReference type="GO" id="GO:0031931">
    <property type="term" value="C:TORC1 complex"/>
    <property type="evidence" value="ECO:0007669"/>
    <property type="project" value="InterPro"/>
</dbReference>
<organism evidence="6 7">
    <name type="scientific">Smittium culicis</name>
    <dbReference type="NCBI Taxonomy" id="133412"/>
    <lineage>
        <taxon>Eukaryota</taxon>
        <taxon>Fungi</taxon>
        <taxon>Fungi incertae sedis</taxon>
        <taxon>Zoopagomycota</taxon>
        <taxon>Kickxellomycotina</taxon>
        <taxon>Harpellomycetes</taxon>
        <taxon>Harpellales</taxon>
        <taxon>Legeriomycetaceae</taxon>
        <taxon>Smittium</taxon>
    </lineage>
</organism>
<dbReference type="PROSITE" id="PS50082">
    <property type="entry name" value="WD_REPEATS_2"/>
    <property type="match status" value="3"/>
</dbReference>
<dbReference type="InterPro" id="IPR020472">
    <property type="entry name" value="WD40_PAC1"/>
</dbReference>
<accession>A0A1R1YGU6</accession>
<name>A0A1R1YGU6_9FUNG</name>
<dbReference type="PRINTS" id="PR00320">
    <property type="entry name" value="GPROTEINBRPT"/>
</dbReference>
<evidence type="ECO:0000256" key="1">
    <source>
        <dbReference type="ARBA" id="ARBA00009890"/>
    </source>
</evidence>
<dbReference type="InterPro" id="IPR019775">
    <property type="entry name" value="WD40_repeat_CS"/>
</dbReference>
<reference evidence="6 7" key="1">
    <citation type="submission" date="2017-01" db="EMBL/GenBank/DDBJ databases">
        <authorList>
            <person name="Mah S.A."/>
            <person name="Swanson W.J."/>
            <person name="Moy G.W."/>
            <person name="Vacquier V.D."/>
        </authorList>
    </citation>
    <scope>NUCLEOTIDE SEQUENCE [LARGE SCALE GENOMIC DNA]</scope>
    <source>
        <strain evidence="6 7">GSMNP</strain>
    </source>
</reference>
<feature type="repeat" description="WD" evidence="4">
    <location>
        <begin position="27"/>
        <end position="58"/>
    </location>
</feature>
<dbReference type="EMBL" id="LSSN01000070">
    <property type="protein sequence ID" value="OMJ26094.1"/>
    <property type="molecule type" value="Genomic_DNA"/>
</dbReference>
<comment type="caution">
    <text evidence="6">The sequence shown here is derived from an EMBL/GenBank/DDBJ whole genome shotgun (WGS) entry which is preliminary data.</text>
</comment>
<dbReference type="InterPro" id="IPR015943">
    <property type="entry name" value="WD40/YVTN_repeat-like_dom_sf"/>
</dbReference>
<feature type="repeat" description="WD" evidence="4">
    <location>
        <begin position="102"/>
        <end position="143"/>
    </location>
</feature>
<comment type="similarity">
    <text evidence="1">Belongs to the WD repeat LST8 family.</text>
</comment>
<evidence type="ECO:0000256" key="2">
    <source>
        <dbReference type="ARBA" id="ARBA00022574"/>
    </source>
</evidence>
<keyword evidence="3" id="KW-0677">Repeat</keyword>
<evidence type="ECO:0000256" key="4">
    <source>
        <dbReference type="PROSITE-ProRule" id="PRU00221"/>
    </source>
</evidence>
<gene>
    <name evidence="6" type="ORF">AYI70_g440</name>
</gene>
<dbReference type="PROSITE" id="PS00678">
    <property type="entry name" value="WD_REPEATS_1"/>
    <property type="match status" value="1"/>
</dbReference>
<keyword evidence="2 4" id="KW-0853">WD repeat</keyword>
<feature type="repeat" description="WD" evidence="4">
    <location>
        <begin position="394"/>
        <end position="435"/>
    </location>
</feature>
<evidence type="ECO:0000313" key="7">
    <source>
        <dbReference type="Proteomes" id="UP000187283"/>
    </source>
</evidence>
<keyword evidence="7" id="KW-1185">Reference proteome</keyword>
<dbReference type="GO" id="GO:0032956">
    <property type="term" value="P:regulation of actin cytoskeleton organization"/>
    <property type="evidence" value="ECO:0007669"/>
    <property type="project" value="TreeGrafter"/>
</dbReference>
<dbReference type="STRING" id="133412.A0A1R1YGU6"/>
<dbReference type="InterPro" id="IPR001680">
    <property type="entry name" value="WD40_rpt"/>
</dbReference>
<dbReference type="PROSITE" id="PS50294">
    <property type="entry name" value="WD_REPEATS_REGION"/>
    <property type="match status" value="2"/>
</dbReference>
<evidence type="ECO:0000313" key="6">
    <source>
        <dbReference type="EMBL" id="OMJ26094.1"/>
    </source>
</evidence>
<protein>
    <submittedName>
        <fullName evidence="6">WD repeat-containing protein wat1</fullName>
    </submittedName>
</protein>
<dbReference type="PANTHER" id="PTHR19842">
    <property type="entry name" value="G BETA-LIKE PROTEIN GBL"/>
    <property type="match status" value="1"/>
</dbReference>
<dbReference type="GO" id="GO:0031929">
    <property type="term" value="P:TOR signaling"/>
    <property type="evidence" value="ECO:0007669"/>
    <property type="project" value="InterPro"/>
</dbReference>
<dbReference type="PANTHER" id="PTHR19842:SF0">
    <property type="entry name" value="TARGET OF RAPAMYCIN COMPLEX SUBUNIT LST8"/>
    <property type="match status" value="1"/>
</dbReference>
<dbReference type="InterPro" id="IPR037588">
    <property type="entry name" value="MLST8"/>
</dbReference>
<evidence type="ECO:0000256" key="5">
    <source>
        <dbReference type="SAM" id="MobiDB-lite"/>
    </source>
</evidence>
<feature type="region of interest" description="Disordered" evidence="5">
    <location>
        <begin position="316"/>
        <end position="374"/>
    </location>
</feature>
<dbReference type="Pfam" id="PF00400">
    <property type="entry name" value="WD40"/>
    <property type="match status" value="6"/>
</dbReference>
<dbReference type="OrthoDB" id="400at2759"/>
<dbReference type="SMART" id="SM00320">
    <property type="entry name" value="WD40"/>
    <property type="match status" value="7"/>
</dbReference>
<dbReference type="Proteomes" id="UP000187283">
    <property type="component" value="Unassembled WGS sequence"/>
</dbReference>
<dbReference type="Gene3D" id="2.130.10.10">
    <property type="entry name" value="YVTN repeat-like/Quinoprotein amine dehydrogenase"/>
    <property type="match status" value="2"/>
</dbReference>
<proteinExistence type="inferred from homology"/>
<evidence type="ECO:0000256" key="3">
    <source>
        <dbReference type="ARBA" id="ARBA00022737"/>
    </source>
</evidence>